<protein>
    <recommendedName>
        <fullName evidence="3">Plasmid stabilization system</fullName>
    </recommendedName>
</protein>
<evidence type="ECO:0000313" key="2">
    <source>
        <dbReference type="Proteomes" id="UP000178743"/>
    </source>
</evidence>
<dbReference type="Proteomes" id="UP000178743">
    <property type="component" value="Unassembled WGS sequence"/>
</dbReference>
<evidence type="ECO:0008006" key="3">
    <source>
        <dbReference type="Google" id="ProtNLM"/>
    </source>
</evidence>
<dbReference type="AlphaFoldDB" id="A0A1F5WBH3"/>
<dbReference type="InterPro" id="IPR035093">
    <property type="entry name" value="RelE/ParE_toxin_dom_sf"/>
</dbReference>
<name>A0A1F5WBH3_9BACT</name>
<dbReference type="SUPFAM" id="SSF143011">
    <property type="entry name" value="RelE-like"/>
    <property type="match status" value="1"/>
</dbReference>
<dbReference type="EMBL" id="MFHP01000003">
    <property type="protein sequence ID" value="OGF72995.1"/>
    <property type="molecule type" value="Genomic_DNA"/>
</dbReference>
<reference evidence="1 2" key="1">
    <citation type="journal article" date="2016" name="Nat. Commun.">
        <title>Thousands of microbial genomes shed light on interconnected biogeochemical processes in an aquifer system.</title>
        <authorList>
            <person name="Anantharaman K."/>
            <person name="Brown C.T."/>
            <person name="Hug L.A."/>
            <person name="Sharon I."/>
            <person name="Castelle C.J."/>
            <person name="Probst A.J."/>
            <person name="Thomas B.C."/>
            <person name="Singh A."/>
            <person name="Wilkins M.J."/>
            <person name="Karaoz U."/>
            <person name="Brodie E.L."/>
            <person name="Williams K.H."/>
            <person name="Hubbard S.S."/>
            <person name="Banfield J.F."/>
        </authorList>
    </citation>
    <scope>NUCLEOTIDE SEQUENCE [LARGE SCALE GENOMIC DNA]</scope>
</reference>
<gene>
    <name evidence="1" type="ORF">A3C05_03375</name>
</gene>
<evidence type="ECO:0000313" key="1">
    <source>
        <dbReference type="EMBL" id="OGF72995.1"/>
    </source>
</evidence>
<sequence length="84" mass="10094">MSIYYTSDFSKAYKNLPHNIQDIVDRKDKFFRQDPFNPSLRTHKLHGPLAGLWSFWITRDYRVLFEFVKNGALFHDIGTHEIYK</sequence>
<organism evidence="1 2">
    <name type="scientific">Candidatus Giovannonibacteria bacterium RIFCSPHIGHO2_02_FULL_45_40</name>
    <dbReference type="NCBI Taxonomy" id="1798337"/>
    <lineage>
        <taxon>Bacteria</taxon>
        <taxon>Candidatus Giovannoniibacteriota</taxon>
    </lineage>
</organism>
<accession>A0A1F5WBH3</accession>
<proteinExistence type="predicted"/>
<dbReference type="Gene3D" id="3.30.2310.20">
    <property type="entry name" value="RelE-like"/>
    <property type="match status" value="1"/>
</dbReference>
<comment type="caution">
    <text evidence="1">The sequence shown here is derived from an EMBL/GenBank/DDBJ whole genome shotgun (WGS) entry which is preliminary data.</text>
</comment>